<gene>
    <name evidence="2" type="ORF">RRG08_012558</name>
</gene>
<name>A0AAE1AQD7_9GAST</name>
<accession>A0AAE1AQD7</accession>
<dbReference type="EMBL" id="JAWDGP010001473">
    <property type="protein sequence ID" value="KAK3791376.1"/>
    <property type="molecule type" value="Genomic_DNA"/>
</dbReference>
<evidence type="ECO:0000313" key="3">
    <source>
        <dbReference type="Proteomes" id="UP001283361"/>
    </source>
</evidence>
<dbReference type="Proteomes" id="UP001283361">
    <property type="component" value="Unassembled WGS sequence"/>
</dbReference>
<comment type="caution">
    <text evidence="2">The sequence shown here is derived from an EMBL/GenBank/DDBJ whole genome shotgun (WGS) entry which is preliminary data.</text>
</comment>
<reference evidence="2" key="1">
    <citation type="journal article" date="2023" name="G3 (Bethesda)">
        <title>A reference genome for the long-term kleptoplast-retaining sea slug Elysia crispata morphotype clarki.</title>
        <authorList>
            <person name="Eastman K.E."/>
            <person name="Pendleton A.L."/>
            <person name="Shaikh M.A."/>
            <person name="Suttiyut T."/>
            <person name="Ogas R."/>
            <person name="Tomko P."/>
            <person name="Gavelis G."/>
            <person name="Widhalm J.R."/>
            <person name="Wisecaver J.H."/>
        </authorList>
    </citation>
    <scope>NUCLEOTIDE SEQUENCE</scope>
    <source>
        <strain evidence="2">ECLA1</strain>
    </source>
</reference>
<evidence type="ECO:0000256" key="1">
    <source>
        <dbReference type="SAM" id="SignalP"/>
    </source>
</evidence>
<feature type="chain" id="PRO_5042297367" evidence="1">
    <location>
        <begin position="23"/>
        <end position="79"/>
    </location>
</feature>
<feature type="signal peptide" evidence="1">
    <location>
        <begin position="1"/>
        <end position="22"/>
    </location>
</feature>
<protein>
    <submittedName>
        <fullName evidence="2">Uncharacterized protein</fullName>
    </submittedName>
</protein>
<keyword evidence="1" id="KW-0732">Signal</keyword>
<keyword evidence="3" id="KW-1185">Reference proteome</keyword>
<sequence length="79" mass="9146">MKLRRRQYSWSFMAWDIGLAQAQLSGTINVSCQEDSIRFSVKRGMAVQCKQAARCERCEVQVGSSWDMGGYRQRYKPGY</sequence>
<organism evidence="2 3">
    <name type="scientific">Elysia crispata</name>
    <name type="common">lettuce slug</name>
    <dbReference type="NCBI Taxonomy" id="231223"/>
    <lineage>
        <taxon>Eukaryota</taxon>
        <taxon>Metazoa</taxon>
        <taxon>Spiralia</taxon>
        <taxon>Lophotrochozoa</taxon>
        <taxon>Mollusca</taxon>
        <taxon>Gastropoda</taxon>
        <taxon>Heterobranchia</taxon>
        <taxon>Euthyneura</taxon>
        <taxon>Panpulmonata</taxon>
        <taxon>Sacoglossa</taxon>
        <taxon>Placobranchoidea</taxon>
        <taxon>Plakobranchidae</taxon>
        <taxon>Elysia</taxon>
    </lineage>
</organism>
<evidence type="ECO:0000313" key="2">
    <source>
        <dbReference type="EMBL" id="KAK3791376.1"/>
    </source>
</evidence>
<dbReference type="AlphaFoldDB" id="A0AAE1AQD7"/>
<proteinExistence type="predicted"/>